<feature type="chain" id="PRO_5021364859" evidence="1">
    <location>
        <begin position="18"/>
        <end position="132"/>
    </location>
</feature>
<evidence type="ECO:0000256" key="1">
    <source>
        <dbReference type="SAM" id="SignalP"/>
    </source>
</evidence>
<organism evidence="2 3">
    <name type="scientific">Araneus ventricosus</name>
    <name type="common">Orbweaver spider</name>
    <name type="synonym">Epeira ventricosa</name>
    <dbReference type="NCBI Taxonomy" id="182803"/>
    <lineage>
        <taxon>Eukaryota</taxon>
        <taxon>Metazoa</taxon>
        <taxon>Ecdysozoa</taxon>
        <taxon>Arthropoda</taxon>
        <taxon>Chelicerata</taxon>
        <taxon>Arachnida</taxon>
        <taxon>Araneae</taxon>
        <taxon>Araneomorphae</taxon>
        <taxon>Entelegynae</taxon>
        <taxon>Araneoidea</taxon>
        <taxon>Araneidae</taxon>
        <taxon>Araneus</taxon>
    </lineage>
</organism>
<sequence>MRIVLADNFLIVDLVLGSALEKKKETESGILKRPKNHFETKFVILYHNQMNRTKPEPAPSSPNFYVVLESVRFALNIGFNIRHVRRHDRSLMESDPEPGTLWFQIQDLPTRTLLPIPPLDGKKTITHEFAFN</sequence>
<gene>
    <name evidence="2" type="ORF">AVEN_128370_1</name>
</gene>
<evidence type="ECO:0000313" key="2">
    <source>
        <dbReference type="EMBL" id="GBM14313.1"/>
    </source>
</evidence>
<dbReference type="Proteomes" id="UP000499080">
    <property type="component" value="Unassembled WGS sequence"/>
</dbReference>
<dbReference type="AlphaFoldDB" id="A0A4Y2DC04"/>
<reference evidence="2 3" key="1">
    <citation type="journal article" date="2019" name="Sci. Rep.">
        <title>Orb-weaving spider Araneus ventricosus genome elucidates the spidroin gene catalogue.</title>
        <authorList>
            <person name="Kono N."/>
            <person name="Nakamura H."/>
            <person name="Ohtoshi R."/>
            <person name="Moran D.A.P."/>
            <person name="Shinohara A."/>
            <person name="Yoshida Y."/>
            <person name="Fujiwara M."/>
            <person name="Mori M."/>
            <person name="Tomita M."/>
            <person name="Arakawa K."/>
        </authorList>
    </citation>
    <scope>NUCLEOTIDE SEQUENCE [LARGE SCALE GENOMIC DNA]</scope>
</reference>
<proteinExistence type="predicted"/>
<comment type="caution">
    <text evidence="2">The sequence shown here is derived from an EMBL/GenBank/DDBJ whole genome shotgun (WGS) entry which is preliminary data.</text>
</comment>
<keyword evidence="3" id="KW-1185">Reference proteome</keyword>
<accession>A0A4Y2DC04</accession>
<keyword evidence="1" id="KW-0732">Signal</keyword>
<evidence type="ECO:0000313" key="3">
    <source>
        <dbReference type="Proteomes" id="UP000499080"/>
    </source>
</evidence>
<feature type="signal peptide" evidence="1">
    <location>
        <begin position="1"/>
        <end position="17"/>
    </location>
</feature>
<name>A0A4Y2DC04_ARAVE</name>
<protein>
    <submittedName>
        <fullName evidence="2">Uncharacterized protein</fullName>
    </submittedName>
</protein>
<dbReference type="EMBL" id="BGPR01000341">
    <property type="protein sequence ID" value="GBM14313.1"/>
    <property type="molecule type" value="Genomic_DNA"/>
</dbReference>